<keyword evidence="11" id="KW-1185">Reference proteome</keyword>
<feature type="domain" description="GS catalytic" evidence="9">
    <location>
        <begin position="108"/>
        <end position="436"/>
    </location>
</feature>
<dbReference type="EMBL" id="CYHF01000001">
    <property type="protein sequence ID" value="CUA93761.1"/>
    <property type="molecule type" value="Genomic_DNA"/>
</dbReference>
<dbReference type="PROSITE" id="PS00181">
    <property type="entry name" value="GLNA_ATP"/>
    <property type="match status" value="1"/>
</dbReference>
<dbReference type="InterPro" id="IPR014746">
    <property type="entry name" value="Gln_synth/guanido_kin_cat_dom"/>
</dbReference>
<dbReference type="SUPFAM" id="SSF54368">
    <property type="entry name" value="Glutamine synthetase, N-terminal domain"/>
    <property type="match status" value="1"/>
</dbReference>
<keyword evidence="5" id="KW-0460">Magnesium</keyword>
<keyword evidence="2" id="KW-0436">Ligase</keyword>
<evidence type="ECO:0000256" key="3">
    <source>
        <dbReference type="ARBA" id="ARBA00022741"/>
    </source>
</evidence>
<evidence type="ECO:0000313" key="10">
    <source>
        <dbReference type="EMBL" id="CUA93761.1"/>
    </source>
</evidence>
<dbReference type="InterPro" id="IPR008147">
    <property type="entry name" value="Gln_synt_N"/>
</dbReference>
<gene>
    <name evidence="10" type="ORF">Ga0061069_101349</name>
</gene>
<dbReference type="RefSeq" id="WP_055449286.1">
    <property type="nucleotide sequence ID" value="NZ_CYHF01000001.1"/>
</dbReference>
<proteinExistence type="inferred from homology"/>
<organism evidence="10 11">
    <name type="scientific">Thiomonas bhubaneswarensis</name>
    <dbReference type="NCBI Taxonomy" id="339866"/>
    <lineage>
        <taxon>Bacteria</taxon>
        <taxon>Pseudomonadati</taxon>
        <taxon>Pseudomonadota</taxon>
        <taxon>Betaproteobacteria</taxon>
        <taxon>Burkholderiales</taxon>
        <taxon>Thiomonas</taxon>
    </lineage>
</organism>
<dbReference type="Gene3D" id="3.30.590.10">
    <property type="entry name" value="Glutamine synthetase/guanido kinase, catalytic domain"/>
    <property type="match status" value="1"/>
</dbReference>
<keyword evidence="3" id="KW-0547">Nucleotide-binding</keyword>
<dbReference type="GO" id="GO:0004356">
    <property type="term" value="F:glutamine synthetase activity"/>
    <property type="evidence" value="ECO:0007669"/>
    <property type="project" value="InterPro"/>
</dbReference>
<keyword evidence="4" id="KW-0067">ATP-binding</keyword>
<comment type="similarity">
    <text evidence="6 7">Belongs to the glutamine synthetase family.</text>
</comment>
<feature type="domain" description="GS beta-grasp" evidence="8">
    <location>
        <begin position="17"/>
        <end position="102"/>
    </location>
</feature>
<name>A0A0K6HSE4_9BURK</name>
<dbReference type="GO" id="GO:0005524">
    <property type="term" value="F:ATP binding"/>
    <property type="evidence" value="ECO:0007669"/>
    <property type="project" value="UniProtKB-KW"/>
</dbReference>
<dbReference type="Gene3D" id="3.10.20.70">
    <property type="entry name" value="Glutamine synthetase, N-terminal domain"/>
    <property type="match status" value="1"/>
</dbReference>
<sequence length="436" mass="46223">MEGQPAVSSIAESLAEQGIHTLLVQFTDLMGEAKGKLVPLHQLGTVLRNGAGFAGPSIVGTGLPRTGPRSEYYARGDATTLQPLPWLAGVARIVGDGFVDAEPFDACPRQILRRATARLADRGWTLQVGIEPEFFLLQPGMEGLVPFDERDRLAKPSYDLHSLLRQWPLLHTLREWLEACGLTVLQIDHEDANGQYEINFLHAEALVSADRLMLFKLAAHAAAERHGAVFSTHPKPLADQPGSGLHFHVSLWQGEQPVFDAVPSEGELSALGRHFVAGVLAHTPGLCALAAPIAASYVRLGATHSQSGSTWAPSVAAHGPNNRTALVRTLMGRFEWRLPDAAANPYLALAGLIAAGLDGIDRALEPPPACAADLAENALAAASAPPLPSDLRAAAQALLADPVLCAALGDTAAEQLAALQLAEYAASRRTVPQHEA</sequence>
<reference evidence="11" key="1">
    <citation type="submission" date="2015-08" db="EMBL/GenBank/DDBJ databases">
        <authorList>
            <person name="Varghese N."/>
        </authorList>
    </citation>
    <scope>NUCLEOTIDE SEQUENCE [LARGE SCALE GENOMIC DNA]</scope>
    <source>
        <strain evidence="11">DSM 18181</strain>
    </source>
</reference>
<evidence type="ECO:0000313" key="11">
    <source>
        <dbReference type="Proteomes" id="UP000183649"/>
    </source>
</evidence>
<dbReference type="InterPro" id="IPR036651">
    <property type="entry name" value="Gln_synt_N_sf"/>
</dbReference>
<evidence type="ECO:0000256" key="5">
    <source>
        <dbReference type="ARBA" id="ARBA00022842"/>
    </source>
</evidence>
<evidence type="ECO:0000256" key="6">
    <source>
        <dbReference type="PROSITE-ProRule" id="PRU01330"/>
    </source>
</evidence>
<dbReference type="InterPro" id="IPR027303">
    <property type="entry name" value="Gln_synth_gly_rich_site"/>
</dbReference>
<evidence type="ECO:0000256" key="7">
    <source>
        <dbReference type="RuleBase" id="RU000384"/>
    </source>
</evidence>
<dbReference type="PROSITE" id="PS51986">
    <property type="entry name" value="GS_BETA_GRASP"/>
    <property type="match status" value="1"/>
</dbReference>
<dbReference type="PANTHER" id="PTHR43785">
    <property type="entry name" value="GAMMA-GLUTAMYLPUTRESCINE SYNTHETASE"/>
    <property type="match status" value="1"/>
</dbReference>
<dbReference type="GO" id="GO:0006542">
    <property type="term" value="P:glutamine biosynthetic process"/>
    <property type="evidence" value="ECO:0007669"/>
    <property type="project" value="InterPro"/>
</dbReference>
<dbReference type="Pfam" id="PF00120">
    <property type="entry name" value="Gln-synt_C"/>
    <property type="match status" value="1"/>
</dbReference>
<dbReference type="PANTHER" id="PTHR43785:SF12">
    <property type="entry name" value="TYPE-1 GLUTAMINE SYNTHETASE 2"/>
    <property type="match status" value="1"/>
</dbReference>
<evidence type="ECO:0000256" key="1">
    <source>
        <dbReference type="ARBA" id="ARBA00001946"/>
    </source>
</evidence>
<dbReference type="InterPro" id="IPR008146">
    <property type="entry name" value="Gln_synth_cat_dom"/>
</dbReference>
<dbReference type="PROSITE" id="PS51987">
    <property type="entry name" value="GS_CATALYTIC"/>
    <property type="match status" value="1"/>
</dbReference>
<accession>A0A0K6HSE4</accession>
<dbReference type="SMART" id="SM01230">
    <property type="entry name" value="Gln-synt_C"/>
    <property type="match status" value="1"/>
</dbReference>
<protein>
    <submittedName>
        <fullName evidence="10">Glutamine synthetase</fullName>
    </submittedName>
</protein>
<dbReference type="OrthoDB" id="9807095at2"/>
<evidence type="ECO:0000256" key="4">
    <source>
        <dbReference type="ARBA" id="ARBA00022840"/>
    </source>
</evidence>
<comment type="cofactor">
    <cofactor evidence="1">
        <name>Mg(2+)</name>
        <dbReference type="ChEBI" id="CHEBI:18420"/>
    </cofactor>
</comment>
<evidence type="ECO:0000256" key="2">
    <source>
        <dbReference type="ARBA" id="ARBA00022598"/>
    </source>
</evidence>
<dbReference type="STRING" id="339866.GCA_001418255_00347"/>
<evidence type="ECO:0000259" key="8">
    <source>
        <dbReference type="PROSITE" id="PS51986"/>
    </source>
</evidence>
<dbReference type="AlphaFoldDB" id="A0A0K6HSE4"/>
<dbReference type="Proteomes" id="UP000183649">
    <property type="component" value="Unassembled WGS sequence"/>
</dbReference>
<evidence type="ECO:0000259" key="9">
    <source>
        <dbReference type="PROSITE" id="PS51987"/>
    </source>
</evidence>
<dbReference type="SUPFAM" id="SSF55931">
    <property type="entry name" value="Glutamine synthetase/guanido kinase"/>
    <property type="match status" value="1"/>
</dbReference>